<organism evidence="2 3">
    <name type="scientific">Steccherinum ochraceum</name>
    <dbReference type="NCBI Taxonomy" id="92696"/>
    <lineage>
        <taxon>Eukaryota</taxon>
        <taxon>Fungi</taxon>
        <taxon>Dikarya</taxon>
        <taxon>Basidiomycota</taxon>
        <taxon>Agaricomycotina</taxon>
        <taxon>Agaricomycetes</taxon>
        <taxon>Polyporales</taxon>
        <taxon>Steccherinaceae</taxon>
        <taxon>Steccherinum</taxon>
    </lineage>
</organism>
<accession>A0A4R0RSP1</accession>
<dbReference type="EMBL" id="RWJN01000001">
    <property type="protein sequence ID" value="TCD71980.1"/>
    <property type="molecule type" value="Genomic_DNA"/>
</dbReference>
<feature type="domain" description="AB hydrolase-1" evidence="1">
    <location>
        <begin position="29"/>
        <end position="343"/>
    </location>
</feature>
<evidence type="ECO:0000313" key="3">
    <source>
        <dbReference type="Proteomes" id="UP000292702"/>
    </source>
</evidence>
<dbReference type="Proteomes" id="UP000292702">
    <property type="component" value="Unassembled WGS sequence"/>
</dbReference>
<protein>
    <recommendedName>
        <fullName evidence="1">AB hydrolase-1 domain-containing protein</fullName>
    </recommendedName>
</protein>
<dbReference type="AlphaFoldDB" id="A0A4R0RSP1"/>
<dbReference type="InterPro" id="IPR029058">
    <property type="entry name" value="AB_hydrolase_fold"/>
</dbReference>
<dbReference type="InterPro" id="IPR000073">
    <property type="entry name" value="AB_hydrolase_1"/>
</dbReference>
<dbReference type="OrthoDB" id="3466517at2759"/>
<sequence>MSSLQMISYGPLAIHDSGAPVGVEKYTTVVILHGLAFHSGTFAPMLKYAHKHRARIVLVNRRGYPGSKPYTDEEMAQLKLAQDAGSGAEGAAAVRLHLQTRVCEVNQLLATFIAKEGITKEGGIVLAGWSLGVIYVNAFLAYAPTIPVGEVDVGSYIKRVVVHDAPDNCMGYPRFEGGYNPLMDPSLPPGEGAKRFPAWVSAYYKHGPSLSSLEGRHPLPTPSSTLLSLTEDEMNGIIHPPAGEMDGADMMLAMIGLVGGLTREVRRQAVVPPPEVEGRWREVPYRHVWGEHSHWMIPSSQFALEKEVEEARKEGLDVRRVEAIQLKGANHFASWDHPEQLLQAFIESDATKVDVL</sequence>
<keyword evidence="3" id="KW-1185">Reference proteome</keyword>
<gene>
    <name evidence="2" type="ORF">EIP91_000112</name>
</gene>
<dbReference type="Gene3D" id="3.40.50.1820">
    <property type="entry name" value="alpha/beta hydrolase"/>
    <property type="match status" value="1"/>
</dbReference>
<comment type="caution">
    <text evidence="2">The sequence shown here is derived from an EMBL/GenBank/DDBJ whole genome shotgun (WGS) entry which is preliminary data.</text>
</comment>
<proteinExistence type="predicted"/>
<evidence type="ECO:0000259" key="1">
    <source>
        <dbReference type="Pfam" id="PF12697"/>
    </source>
</evidence>
<evidence type="ECO:0000313" key="2">
    <source>
        <dbReference type="EMBL" id="TCD71980.1"/>
    </source>
</evidence>
<name>A0A4R0RSP1_9APHY</name>
<dbReference type="Pfam" id="PF12697">
    <property type="entry name" value="Abhydrolase_6"/>
    <property type="match status" value="1"/>
</dbReference>
<reference evidence="2 3" key="1">
    <citation type="submission" date="2018-11" db="EMBL/GenBank/DDBJ databases">
        <title>Genome assembly of Steccherinum ochraceum LE-BIN_3174, the white-rot fungus of the Steccherinaceae family (The Residual Polyporoid clade, Polyporales, Basidiomycota).</title>
        <authorList>
            <person name="Fedorova T.V."/>
            <person name="Glazunova O.A."/>
            <person name="Landesman E.O."/>
            <person name="Moiseenko K.V."/>
            <person name="Psurtseva N.V."/>
            <person name="Savinova O.S."/>
            <person name="Shakhova N.V."/>
            <person name="Tyazhelova T.V."/>
            <person name="Vasina D.V."/>
        </authorList>
    </citation>
    <scope>NUCLEOTIDE SEQUENCE [LARGE SCALE GENOMIC DNA]</scope>
    <source>
        <strain evidence="2 3">LE-BIN_3174</strain>
    </source>
</reference>
<dbReference type="SUPFAM" id="SSF53474">
    <property type="entry name" value="alpha/beta-Hydrolases"/>
    <property type="match status" value="1"/>
</dbReference>